<gene>
    <name evidence="2" type="ORF">ACFFUA_01535</name>
</gene>
<evidence type="ECO:0000313" key="2">
    <source>
        <dbReference type="EMBL" id="MFB9346153.1"/>
    </source>
</evidence>
<accession>A0ABV5L1W1</accession>
<evidence type="ECO:0000313" key="3">
    <source>
        <dbReference type="Proteomes" id="UP001589753"/>
    </source>
</evidence>
<comment type="caution">
    <text evidence="2">The sequence shown here is derived from an EMBL/GenBank/DDBJ whole genome shotgun (WGS) entry which is preliminary data.</text>
</comment>
<proteinExistence type="predicted"/>
<keyword evidence="1" id="KW-0175">Coiled coil</keyword>
<dbReference type="Proteomes" id="UP001589753">
    <property type="component" value="Unassembled WGS sequence"/>
</dbReference>
<dbReference type="RefSeq" id="WP_380954122.1">
    <property type="nucleotide sequence ID" value="NZ_JBHMDI010000002.1"/>
</dbReference>
<dbReference type="EMBL" id="JBHMDI010000002">
    <property type="protein sequence ID" value="MFB9346153.1"/>
    <property type="molecule type" value="Genomic_DNA"/>
</dbReference>
<organism evidence="2 3">
    <name type="scientific">Streptomyces heliomycini</name>
    <dbReference type="NCBI Taxonomy" id="284032"/>
    <lineage>
        <taxon>Bacteria</taxon>
        <taxon>Bacillati</taxon>
        <taxon>Actinomycetota</taxon>
        <taxon>Actinomycetes</taxon>
        <taxon>Kitasatosporales</taxon>
        <taxon>Streptomycetaceae</taxon>
        <taxon>Streptomyces</taxon>
    </lineage>
</organism>
<sequence>MPKPFDANFATEPPVDLPLSPKVKNLRKAYQDAEEAREKYVQENSRYRTRDVREIWETKPRYSALALEEAKKELREAEIAAVGAGKPLPDKDEFLAPVRAKMDDYDRTVPALKALAQKAKQEYSNALLGELKAMGLKEAEKAAKARDEWEKAYKVAMEARTTLELHAGLFSWCLSAGDLDSAPRTGHSQGENLEYWELTEDGRLKFEAARTLEYHDYMVKVEGLIEPDPNPPAPVEEWAASKLPAQHYSKPIWDERVNYVGEIY</sequence>
<protein>
    <submittedName>
        <fullName evidence="2">Uncharacterized protein</fullName>
    </submittedName>
</protein>
<reference evidence="2 3" key="1">
    <citation type="submission" date="2024-09" db="EMBL/GenBank/DDBJ databases">
        <authorList>
            <person name="Sun Q."/>
            <person name="Mori K."/>
        </authorList>
    </citation>
    <scope>NUCLEOTIDE SEQUENCE [LARGE SCALE GENOMIC DNA]</scope>
    <source>
        <strain evidence="2 3">JCM 9767</strain>
    </source>
</reference>
<evidence type="ECO:0000256" key="1">
    <source>
        <dbReference type="SAM" id="Coils"/>
    </source>
</evidence>
<keyword evidence="3" id="KW-1185">Reference proteome</keyword>
<feature type="coiled-coil region" evidence="1">
    <location>
        <begin position="23"/>
        <end position="50"/>
    </location>
</feature>
<name>A0ABV5L1W1_9ACTN</name>